<evidence type="ECO:0000313" key="3">
    <source>
        <dbReference type="Proteomes" id="UP000179076"/>
    </source>
</evidence>
<dbReference type="AlphaFoldDB" id="A0A1F6V8A3"/>
<sequence>MRILHLMSQTHLTGPEVYVATLLRRQQRDGHECLIVSDTLSVAVPARYIPMSIHNRRWPNRVRNIVRLIRLVRRSRIDLIHAHSRAASWLANIVARVTRVAYVSTVHGRQQVHASSRRFNVYGRHIIVVCEELAVHLRRELNIRDAEIHVVRNPVE</sequence>
<evidence type="ECO:0000313" key="2">
    <source>
        <dbReference type="EMBL" id="OGI65865.1"/>
    </source>
</evidence>
<dbReference type="Pfam" id="PF13439">
    <property type="entry name" value="Glyco_transf_4"/>
    <property type="match status" value="1"/>
</dbReference>
<accession>A0A1F6V8A3</accession>
<comment type="caution">
    <text evidence="2">The sequence shown here is derived from an EMBL/GenBank/DDBJ whole genome shotgun (WGS) entry which is preliminary data.</text>
</comment>
<proteinExistence type="predicted"/>
<dbReference type="InterPro" id="IPR028098">
    <property type="entry name" value="Glyco_trans_4-like_N"/>
</dbReference>
<organism evidence="2 3">
    <name type="scientific">Candidatus Muproteobacteria bacterium RBG_16_60_9</name>
    <dbReference type="NCBI Taxonomy" id="1817755"/>
    <lineage>
        <taxon>Bacteria</taxon>
        <taxon>Pseudomonadati</taxon>
        <taxon>Pseudomonadota</taxon>
        <taxon>Candidatus Muproteobacteria</taxon>
    </lineage>
</organism>
<reference evidence="2 3" key="1">
    <citation type="journal article" date="2016" name="Nat. Commun.">
        <title>Thousands of microbial genomes shed light on interconnected biogeochemical processes in an aquifer system.</title>
        <authorList>
            <person name="Anantharaman K."/>
            <person name="Brown C.T."/>
            <person name="Hug L.A."/>
            <person name="Sharon I."/>
            <person name="Castelle C.J."/>
            <person name="Probst A.J."/>
            <person name="Thomas B.C."/>
            <person name="Singh A."/>
            <person name="Wilkins M.J."/>
            <person name="Karaoz U."/>
            <person name="Brodie E.L."/>
            <person name="Williams K.H."/>
            <person name="Hubbard S.S."/>
            <person name="Banfield J.F."/>
        </authorList>
    </citation>
    <scope>NUCLEOTIDE SEQUENCE [LARGE SCALE GENOMIC DNA]</scope>
</reference>
<dbReference type="SUPFAM" id="SSF53756">
    <property type="entry name" value="UDP-Glycosyltransferase/glycogen phosphorylase"/>
    <property type="match status" value="1"/>
</dbReference>
<name>A0A1F6V8A3_9PROT</name>
<gene>
    <name evidence="2" type="ORF">A2W18_00880</name>
</gene>
<dbReference type="Gene3D" id="3.40.50.2000">
    <property type="entry name" value="Glycogen Phosphorylase B"/>
    <property type="match status" value="1"/>
</dbReference>
<feature type="domain" description="Glycosyltransferase subfamily 4-like N-terminal" evidence="1">
    <location>
        <begin position="14"/>
        <end position="155"/>
    </location>
</feature>
<dbReference type="GO" id="GO:0016757">
    <property type="term" value="F:glycosyltransferase activity"/>
    <property type="evidence" value="ECO:0007669"/>
    <property type="project" value="UniProtKB-ARBA"/>
</dbReference>
<protein>
    <recommendedName>
        <fullName evidence="1">Glycosyltransferase subfamily 4-like N-terminal domain-containing protein</fullName>
    </recommendedName>
</protein>
<dbReference type="EMBL" id="MFSP01000101">
    <property type="protein sequence ID" value="OGI65865.1"/>
    <property type="molecule type" value="Genomic_DNA"/>
</dbReference>
<dbReference type="Proteomes" id="UP000179076">
    <property type="component" value="Unassembled WGS sequence"/>
</dbReference>
<evidence type="ECO:0000259" key="1">
    <source>
        <dbReference type="Pfam" id="PF13439"/>
    </source>
</evidence>